<evidence type="ECO:0000313" key="3">
    <source>
        <dbReference type="EMBL" id="OJD30812.1"/>
    </source>
</evidence>
<keyword evidence="2" id="KW-0732">Signal</keyword>
<feature type="chain" id="PRO_5012453385" evidence="2">
    <location>
        <begin position="19"/>
        <end position="274"/>
    </location>
</feature>
<dbReference type="RefSeq" id="XP_020127072.1">
    <property type="nucleotide sequence ID" value="XM_020277363.1"/>
</dbReference>
<keyword evidence="1" id="KW-0472">Membrane</keyword>
<feature type="signal peptide" evidence="2">
    <location>
        <begin position="1"/>
        <end position="18"/>
    </location>
</feature>
<dbReference type="EMBL" id="MNUE01000055">
    <property type="protein sequence ID" value="OJD30812.1"/>
    <property type="molecule type" value="Genomic_DNA"/>
</dbReference>
<keyword evidence="1" id="KW-0812">Transmembrane</keyword>
<evidence type="ECO:0000256" key="1">
    <source>
        <dbReference type="SAM" id="Phobius"/>
    </source>
</evidence>
<accession>A0A1J9RSF7</accession>
<evidence type="ECO:0000313" key="4">
    <source>
        <dbReference type="Proteomes" id="UP000183809"/>
    </source>
</evidence>
<name>A0A1J9RSF7_9PEZI</name>
<sequence>MSFFVLLVVGVLTNSASLKSVFNMTTLAAIKPILSAMLLVGVFANQAFARLTFNMTTPAAIKPILSAMLLVGVFADQASARLAFNMTTPATITPFLVPASTTVTTTEAFFIPGNTSTTVTTVTTAPSMTSAPVPSMTSAPVPPMTTAPVPSMATAPVPSMTTEPYTTPGQFPFDGTPYGIGDVMTGPPNDYEFHPWVTGFAPFDWFNNVFGLGWYERRECGCSELDCLQVCASVWVRAQEMRDALFSGARKVESGSAWWAMVVACMTGFLIMWL</sequence>
<gene>
    <name evidence="3" type="ORF">BKCO1_5500069</name>
</gene>
<organism evidence="3 4">
    <name type="scientific">Diplodia corticola</name>
    <dbReference type="NCBI Taxonomy" id="236234"/>
    <lineage>
        <taxon>Eukaryota</taxon>
        <taxon>Fungi</taxon>
        <taxon>Dikarya</taxon>
        <taxon>Ascomycota</taxon>
        <taxon>Pezizomycotina</taxon>
        <taxon>Dothideomycetes</taxon>
        <taxon>Dothideomycetes incertae sedis</taxon>
        <taxon>Botryosphaeriales</taxon>
        <taxon>Botryosphaeriaceae</taxon>
        <taxon>Diplodia</taxon>
    </lineage>
</organism>
<reference evidence="3 4" key="1">
    <citation type="submission" date="2016-10" db="EMBL/GenBank/DDBJ databases">
        <title>Proteomics and genomics reveal pathogen-plant mechanisms compatible with a hemibiotrophic lifestyle of Diplodia corticola.</title>
        <authorList>
            <person name="Fernandes I."/>
            <person name="De Jonge R."/>
            <person name="Van De Peer Y."/>
            <person name="Devreese B."/>
            <person name="Alves A."/>
            <person name="Esteves A.C."/>
        </authorList>
    </citation>
    <scope>NUCLEOTIDE SEQUENCE [LARGE SCALE GENOMIC DNA]</scope>
    <source>
        <strain evidence="3 4">CBS 112549</strain>
    </source>
</reference>
<proteinExistence type="predicted"/>
<protein>
    <submittedName>
        <fullName evidence="3">Uncharacterized protein</fullName>
    </submittedName>
</protein>
<comment type="caution">
    <text evidence="3">The sequence shown here is derived from an EMBL/GenBank/DDBJ whole genome shotgun (WGS) entry which is preliminary data.</text>
</comment>
<dbReference type="AlphaFoldDB" id="A0A1J9RSF7"/>
<keyword evidence="4" id="KW-1185">Reference proteome</keyword>
<keyword evidence="1" id="KW-1133">Transmembrane helix</keyword>
<evidence type="ECO:0000256" key="2">
    <source>
        <dbReference type="SAM" id="SignalP"/>
    </source>
</evidence>
<feature type="transmembrane region" description="Helical" evidence="1">
    <location>
        <begin position="28"/>
        <end position="48"/>
    </location>
</feature>
<dbReference type="Proteomes" id="UP000183809">
    <property type="component" value="Unassembled WGS sequence"/>
</dbReference>
<feature type="transmembrane region" description="Helical" evidence="1">
    <location>
        <begin position="256"/>
        <end position="273"/>
    </location>
</feature>
<dbReference type="GeneID" id="31017624"/>